<dbReference type="KEGG" id="tva:4767984"/>
<reference evidence="2" key="2">
    <citation type="journal article" date="2007" name="Science">
        <title>Draft genome sequence of the sexually transmitted pathogen Trichomonas vaginalis.</title>
        <authorList>
            <person name="Carlton J.M."/>
            <person name="Hirt R.P."/>
            <person name="Silva J.C."/>
            <person name="Delcher A.L."/>
            <person name="Schatz M."/>
            <person name="Zhao Q."/>
            <person name="Wortman J.R."/>
            <person name="Bidwell S.L."/>
            <person name="Alsmark U.C.M."/>
            <person name="Besteiro S."/>
            <person name="Sicheritz-Ponten T."/>
            <person name="Noel C.J."/>
            <person name="Dacks J.B."/>
            <person name="Foster P.G."/>
            <person name="Simillion C."/>
            <person name="Van de Peer Y."/>
            <person name="Miranda-Saavedra D."/>
            <person name="Barton G.J."/>
            <person name="Westrop G.D."/>
            <person name="Mueller S."/>
            <person name="Dessi D."/>
            <person name="Fiori P.L."/>
            <person name="Ren Q."/>
            <person name="Paulsen I."/>
            <person name="Zhang H."/>
            <person name="Bastida-Corcuera F.D."/>
            <person name="Simoes-Barbosa A."/>
            <person name="Brown M.T."/>
            <person name="Hayes R.D."/>
            <person name="Mukherjee M."/>
            <person name="Okumura C.Y."/>
            <person name="Schneider R."/>
            <person name="Smith A.J."/>
            <person name="Vanacova S."/>
            <person name="Villalvazo M."/>
            <person name="Haas B.J."/>
            <person name="Pertea M."/>
            <person name="Feldblyum T.V."/>
            <person name="Utterback T.R."/>
            <person name="Shu C.L."/>
            <person name="Osoegawa K."/>
            <person name="de Jong P.J."/>
            <person name="Hrdy I."/>
            <person name="Horvathova L."/>
            <person name="Zubacova Z."/>
            <person name="Dolezal P."/>
            <person name="Malik S.B."/>
            <person name="Logsdon J.M. Jr."/>
            <person name="Henze K."/>
            <person name="Gupta A."/>
            <person name="Wang C.C."/>
            <person name="Dunne R.L."/>
            <person name="Upcroft J.A."/>
            <person name="Upcroft P."/>
            <person name="White O."/>
            <person name="Salzberg S.L."/>
            <person name="Tang P."/>
            <person name="Chiu C.-H."/>
            <person name="Lee Y.-S."/>
            <person name="Embley T.M."/>
            <person name="Coombs G.H."/>
            <person name="Mottram J.C."/>
            <person name="Tachezy J."/>
            <person name="Fraser-Liggett C.M."/>
            <person name="Johnson P.J."/>
        </authorList>
    </citation>
    <scope>NUCLEOTIDE SEQUENCE [LARGE SCALE GENOMIC DNA]</scope>
    <source>
        <strain evidence="2">G3</strain>
    </source>
</reference>
<feature type="transmembrane region" description="Helical" evidence="1">
    <location>
        <begin position="52"/>
        <end position="71"/>
    </location>
</feature>
<dbReference type="RefSeq" id="XP_001322276.1">
    <property type="nucleotide sequence ID" value="XM_001322241.1"/>
</dbReference>
<dbReference type="InParanoid" id="A2EBA8"/>
<dbReference type="VEuPathDB" id="TrichDB:TVAG_329400"/>
<protein>
    <submittedName>
        <fullName evidence="2">Uncharacterized protein</fullName>
    </submittedName>
</protein>
<dbReference type="VEuPathDB" id="TrichDB:TVAGG3_0309620"/>
<organism evidence="2 3">
    <name type="scientific">Trichomonas vaginalis (strain ATCC PRA-98 / G3)</name>
    <dbReference type="NCBI Taxonomy" id="412133"/>
    <lineage>
        <taxon>Eukaryota</taxon>
        <taxon>Metamonada</taxon>
        <taxon>Parabasalia</taxon>
        <taxon>Trichomonadida</taxon>
        <taxon>Trichomonadidae</taxon>
        <taxon>Trichomonas</taxon>
    </lineage>
</organism>
<dbReference type="EMBL" id="DS113345">
    <property type="protein sequence ID" value="EAY10053.1"/>
    <property type="molecule type" value="Genomic_DNA"/>
</dbReference>
<keyword evidence="3" id="KW-1185">Reference proteome</keyword>
<keyword evidence="1" id="KW-1133">Transmembrane helix</keyword>
<gene>
    <name evidence="2" type="ORF">TVAG_329400</name>
</gene>
<keyword evidence="1" id="KW-0812">Transmembrane</keyword>
<dbReference type="AlphaFoldDB" id="A2EBA8"/>
<keyword evidence="1" id="KW-0472">Membrane</keyword>
<name>A2EBA8_TRIV3</name>
<dbReference type="Proteomes" id="UP000001542">
    <property type="component" value="Unassembled WGS sequence"/>
</dbReference>
<evidence type="ECO:0000313" key="2">
    <source>
        <dbReference type="EMBL" id="EAY10053.1"/>
    </source>
</evidence>
<proteinExistence type="predicted"/>
<evidence type="ECO:0000256" key="1">
    <source>
        <dbReference type="SAM" id="Phobius"/>
    </source>
</evidence>
<evidence type="ECO:0000313" key="3">
    <source>
        <dbReference type="Proteomes" id="UP000001542"/>
    </source>
</evidence>
<accession>A2EBA8</accession>
<sequence>MHHYQESIKKCSRLTLQFSDAQFHDLADQSDKFPRDLQTHQSRHCNRNVMRLGVLVVSLICLNKPLFLIAFCNFKLQIIVCPIRFHTKPLINILPLNFY</sequence>
<reference evidence="2" key="1">
    <citation type="submission" date="2006-10" db="EMBL/GenBank/DDBJ databases">
        <authorList>
            <person name="Amadeo P."/>
            <person name="Zhao Q."/>
            <person name="Wortman J."/>
            <person name="Fraser-Liggett C."/>
            <person name="Carlton J."/>
        </authorList>
    </citation>
    <scope>NUCLEOTIDE SEQUENCE</scope>
    <source>
        <strain evidence="2">G3</strain>
    </source>
</reference>